<dbReference type="OrthoDB" id="1524679at2"/>
<dbReference type="AlphaFoldDB" id="A0A4R0NL78"/>
<dbReference type="GO" id="GO:0003677">
    <property type="term" value="F:DNA binding"/>
    <property type="evidence" value="ECO:0007669"/>
    <property type="project" value="UniProtKB-KW"/>
</dbReference>
<gene>
    <name evidence="2" type="ORF">EZ437_11555</name>
</gene>
<dbReference type="InterPro" id="IPR041657">
    <property type="entry name" value="HTH_17"/>
</dbReference>
<comment type="caution">
    <text evidence="2">The sequence shown here is derived from an EMBL/GenBank/DDBJ whole genome shotgun (WGS) entry which is preliminary data.</text>
</comment>
<evidence type="ECO:0000313" key="2">
    <source>
        <dbReference type="EMBL" id="TCD01376.1"/>
    </source>
</evidence>
<protein>
    <submittedName>
        <fullName evidence="2">DNA-binding protein</fullName>
    </submittedName>
</protein>
<keyword evidence="3" id="KW-1185">Reference proteome</keyword>
<dbReference type="Proteomes" id="UP000293347">
    <property type="component" value="Unassembled WGS sequence"/>
</dbReference>
<reference evidence="2 3" key="1">
    <citation type="submission" date="2019-02" db="EMBL/GenBank/DDBJ databases">
        <title>Pedobacter sp. RP-1-14 sp. nov., isolated from Arctic soil.</title>
        <authorList>
            <person name="Dahal R.H."/>
        </authorList>
    </citation>
    <scope>NUCLEOTIDE SEQUENCE [LARGE SCALE GENOMIC DNA]</scope>
    <source>
        <strain evidence="2 3">RP-1-14</strain>
    </source>
</reference>
<organism evidence="2 3">
    <name type="scientific">Pedobacter psychroterrae</name>
    <dbReference type="NCBI Taxonomy" id="2530453"/>
    <lineage>
        <taxon>Bacteria</taxon>
        <taxon>Pseudomonadati</taxon>
        <taxon>Bacteroidota</taxon>
        <taxon>Sphingobacteriia</taxon>
        <taxon>Sphingobacteriales</taxon>
        <taxon>Sphingobacteriaceae</taxon>
        <taxon>Pedobacter</taxon>
    </lineage>
</organism>
<accession>A0A4R0NL78</accession>
<evidence type="ECO:0000259" key="1">
    <source>
        <dbReference type="Pfam" id="PF12728"/>
    </source>
</evidence>
<proteinExistence type="predicted"/>
<dbReference type="RefSeq" id="WP_131596139.1">
    <property type="nucleotide sequence ID" value="NZ_SJSL01000002.1"/>
</dbReference>
<sequence>MTTLDLITREDLQKFKAELFAELRSILPATADTAASRKWLRSAEVRKILNISPGTLQNLRNSGQLRFSKVGSMTYYKSEDITTLLEDNVS</sequence>
<feature type="domain" description="Helix-turn-helix" evidence="1">
    <location>
        <begin position="39"/>
        <end position="88"/>
    </location>
</feature>
<dbReference type="SUPFAM" id="SSF46955">
    <property type="entry name" value="Putative DNA-binding domain"/>
    <property type="match status" value="1"/>
</dbReference>
<name>A0A4R0NL78_9SPHI</name>
<dbReference type="PANTHER" id="PTHR34585:SF22">
    <property type="entry name" value="HELIX-TURN-HELIX DOMAIN-CONTAINING PROTEIN"/>
    <property type="match status" value="1"/>
</dbReference>
<evidence type="ECO:0000313" key="3">
    <source>
        <dbReference type="Proteomes" id="UP000293347"/>
    </source>
</evidence>
<dbReference type="EMBL" id="SJSL01000002">
    <property type="protein sequence ID" value="TCD01376.1"/>
    <property type="molecule type" value="Genomic_DNA"/>
</dbReference>
<dbReference type="Pfam" id="PF12728">
    <property type="entry name" value="HTH_17"/>
    <property type="match status" value="1"/>
</dbReference>
<dbReference type="PANTHER" id="PTHR34585">
    <property type="match status" value="1"/>
</dbReference>
<dbReference type="InterPro" id="IPR009061">
    <property type="entry name" value="DNA-bd_dom_put_sf"/>
</dbReference>
<keyword evidence="2" id="KW-0238">DNA-binding</keyword>